<accession>A0ABV9GN33</accession>
<reference evidence="2" key="1">
    <citation type="journal article" date="2019" name="Int. J. Syst. Evol. Microbiol.">
        <title>The Global Catalogue of Microorganisms (GCM) 10K type strain sequencing project: providing services to taxonomists for standard genome sequencing and annotation.</title>
        <authorList>
            <consortium name="The Broad Institute Genomics Platform"/>
            <consortium name="The Broad Institute Genome Sequencing Center for Infectious Disease"/>
            <person name="Wu L."/>
            <person name="Ma J."/>
        </authorList>
    </citation>
    <scope>NUCLEOTIDE SEQUENCE [LARGE SCALE GENOMIC DNA]</scope>
    <source>
        <strain evidence="2">CGMCC 1.16306</strain>
    </source>
</reference>
<gene>
    <name evidence="1" type="ORF">ACFO4N_08090</name>
</gene>
<keyword evidence="2" id="KW-1185">Reference proteome</keyword>
<organism evidence="1 2">
    <name type="scientific">Camelliibacillus cellulosilyticus</name>
    <dbReference type="NCBI Taxonomy" id="2174486"/>
    <lineage>
        <taxon>Bacteria</taxon>
        <taxon>Bacillati</taxon>
        <taxon>Bacillota</taxon>
        <taxon>Bacilli</taxon>
        <taxon>Bacillales</taxon>
        <taxon>Sporolactobacillaceae</taxon>
        <taxon>Camelliibacillus</taxon>
    </lineage>
</organism>
<dbReference type="Pfam" id="PF13171">
    <property type="entry name" value="DUF4004"/>
    <property type="match status" value="1"/>
</dbReference>
<comment type="caution">
    <text evidence="1">The sequence shown here is derived from an EMBL/GenBank/DDBJ whole genome shotgun (WGS) entry which is preliminary data.</text>
</comment>
<evidence type="ECO:0000313" key="1">
    <source>
        <dbReference type="EMBL" id="MFC4618696.1"/>
    </source>
</evidence>
<dbReference type="InterPro" id="IPR025063">
    <property type="entry name" value="DUF4004"/>
</dbReference>
<dbReference type="RefSeq" id="WP_376845744.1">
    <property type="nucleotide sequence ID" value="NZ_JBHSFW010000002.1"/>
</dbReference>
<evidence type="ECO:0000313" key="2">
    <source>
        <dbReference type="Proteomes" id="UP001596022"/>
    </source>
</evidence>
<sequence length="212" mass="24477">MEQSLISKKELLEMTGISYGQLYRWKRKNLIPEDWFIRKSTFTGQETFFPKDKILARIDRIVNMKDNLSLDEIADQFSPNPAEVTLKADDLIKRNIVTKQTWKIYEQYGTPDQLYSFEQVLPIFLFEKVLQTGLVSAEEASLLLKAMNESYKTFRGKNSELLFIRKWGVATCLIISLPSDIVFDSETQIILRLNLVNVISELKAKITTGPES</sequence>
<dbReference type="Proteomes" id="UP001596022">
    <property type="component" value="Unassembled WGS sequence"/>
</dbReference>
<dbReference type="EMBL" id="JBHSFW010000002">
    <property type="protein sequence ID" value="MFC4618696.1"/>
    <property type="molecule type" value="Genomic_DNA"/>
</dbReference>
<protein>
    <submittedName>
        <fullName evidence="1">YhbD family protein</fullName>
    </submittedName>
</protein>
<proteinExistence type="predicted"/>
<name>A0ABV9GN33_9BACL</name>